<dbReference type="GO" id="GO:0070728">
    <property type="term" value="F:L-leucine binding"/>
    <property type="evidence" value="ECO:0007669"/>
    <property type="project" value="TreeGrafter"/>
</dbReference>
<dbReference type="SUPFAM" id="SSF55550">
    <property type="entry name" value="SH2 domain"/>
    <property type="match status" value="1"/>
</dbReference>
<keyword evidence="4" id="KW-0963">Cytoplasm</keyword>
<evidence type="ECO:0000256" key="10">
    <source>
        <dbReference type="ARBA" id="ARBA00022840"/>
    </source>
</evidence>
<dbReference type="GO" id="GO:1904262">
    <property type="term" value="P:negative regulation of TORC1 signaling"/>
    <property type="evidence" value="ECO:0007669"/>
    <property type="project" value="TreeGrafter"/>
</dbReference>
<dbReference type="PROSITE" id="PS50002">
    <property type="entry name" value="SH3"/>
    <property type="match status" value="1"/>
</dbReference>
<evidence type="ECO:0000313" key="25">
    <source>
        <dbReference type="EMBL" id="KAJ4928005.1"/>
    </source>
</evidence>
<reference evidence="25" key="1">
    <citation type="submission" date="2022-11" db="EMBL/GenBank/DDBJ databases">
        <title>Chromosome-level genome of Pogonophryne albipinna.</title>
        <authorList>
            <person name="Jo E."/>
        </authorList>
    </citation>
    <scope>NUCLEOTIDE SEQUENCE</scope>
    <source>
        <strain evidence="25">SGF0006</strain>
        <tissue evidence="25">Muscle</tissue>
    </source>
</reference>
<keyword evidence="11 17" id="KW-0727">SH2 domain</keyword>
<dbReference type="InterPro" id="IPR036860">
    <property type="entry name" value="SH2_dom_sf"/>
</dbReference>
<dbReference type="Gene3D" id="3.30.200.20">
    <property type="entry name" value="Phosphorylase Kinase, domain 1"/>
    <property type="match status" value="2"/>
</dbReference>
<evidence type="ECO:0000256" key="16">
    <source>
        <dbReference type="ARBA" id="ARBA00051245"/>
    </source>
</evidence>
<keyword evidence="6 20" id="KW-0808">Transferase</keyword>
<comment type="caution">
    <text evidence="25">The sequence shown here is derived from an EMBL/GenBank/DDBJ whole genome shotgun (WGS) entry which is preliminary data.</text>
</comment>
<dbReference type="SMART" id="SM00252">
    <property type="entry name" value="SH2"/>
    <property type="match status" value="1"/>
</dbReference>
<keyword evidence="14" id="KW-0449">Lipoprotein</keyword>
<evidence type="ECO:0000256" key="17">
    <source>
        <dbReference type="PROSITE-ProRule" id="PRU00191"/>
    </source>
</evidence>
<evidence type="ECO:0000256" key="12">
    <source>
        <dbReference type="ARBA" id="ARBA00023002"/>
    </source>
</evidence>
<evidence type="ECO:0000256" key="7">
    <source>
        <dbReference type="ARBA" id="ARBA00022707"/>
    </source>
</evidence>
<evidence type="ECO:0000259" key="24">
    <source>
        <dbReference type="PROSITE" id="PS50011"/>
    </source>
</evidence>
<keyword evidence="5" id="KW-0597">Phosphoprotein</keyword>
<dbReference type="Pfam" id="PF00018">
    <property type="entry name" value="SH3_1"/>
    <property type="match status" value="1"/>
</dbReference>
<keyword evidence="3 18" id="KW-0728">SH3 domain</keyword>
<evidence type="ECO:0000256" key="4">
    <source>
        <dbReference type="ARBA" id="ARBA00022490"/>
    </source>
</evidence>
<dbReference type="InterPro" id="IPR036028">
    <property type="entry name" value="SH3-like_dom_sf"/>
</dbReference>
<comment type="similarity">
    <text evidence="2">Belongs to the sestrin family.</text>
</comment>
<dbReference type="Proteomes" id="UP001219934">
    <property type="component" value="Unassembled WGS sequence"/>
</dbReference>
<dbReference type="GO" id="GO:0005634">
    <property type="term" value="C:nucleus"/>
    <property type="evidence" value="ECO:0007669"/>
    <property type="project" value="InterPro"/>
</dbReference>
<evidence type="ECO:0000256" key="2">
    <source>
        <dbReference type="ARBA" id="ARBA00008350"/>
    </source>
</evidence>
<keyword evidence="10 19" id="KW-0067">ATP-binding</keyword>
<evidence type="ECO:0000256" key="15">
    <source>
        <dbReference type="ARBA" id="ARBA00049242"/>
    </source>
</evidence>
<evidence type="ECO:0000256" key="14">
    <source>
        <dbReference type="ARBA" id="ARBA00023288"/>
    </source>
</evidence>
<dbReference type="InterPro" id="IPR001245">
    <property type="entry name" value="Ser-Thr/Tyr_kinase_cat_dom"/>
</dbReference>
<dbReference type="FunFam" id="3.30.505.10:FF:000001">
    <property type="entry name" value="Tyrosine-protein kinase"/>
    <property type="match status" value="1"/>
</dbReference>
<proteinExistence type="inferred from homology"/>
<feature type="domain" description="SH3" evidence="23">
    <location>
        <begin position="615"/>
        <end position="676"/>
    </location>
</feature>
<dbReference type="GO" id="GO:0004715">
    <property type="term" value="F:non-membrane spanning protein tyrosine kinase activity"/>
    <property type="evidence" value="ECO:0007669"/>
    <property type="project" value="UniProtKB-EC"/>
</dbReference>
<comment type="subcellular location">
    <subcellularLocation>
        <location evidence="1">Cytoplasm</location>
    </subcellularLocation>
</comment>
<dbReference type="PANTHER" id="PTHR12474:SF2">
    <property type="entry name" value="SESTRIN-2"/>
    <property type="match status" value="1"/>
</dbReference>
<dbReference type="GO" id="GO:1990253">
    <property type="term" value="P:cellular response to leucine starvation"/>
    <property type="evidence" value="ECO:0007669"/>
    <property type="project" value="TreeGrafter"/>
</dbReference>
<dbReference type="SUPFAM" id="SSF50044">
    <property type="entry name" value="SH3-domain"/>
    <property type="match status" value="1"/>
</dbReference>
<dbReference type="PROSITE" id="PS50001">
    <property type="entry name" value="SH2"/>
    <property type="match status" value="1"/>
</dbReference>
<dbReference type="SMART" id="SM00219">
    <property type="entry name" value="TyrKc"/>
    <property type="match status" value="1"/>
</dbReference>
<dbReference type="InterPro" id="IPR000719">
    <property type="entry name" value="Prot_kinase_dom"/>
</dbReference>
<evidence type="ECO:0000313" key="26">
    <source>
        <dbReference type="Proteomes" id="UP001219934"/>
    </source>
</evidence>
<accession>A0AAD6FBR6</accession>
<keyword evidence="9 20" id="KW-0418">Kinase</keyword>
<dbReference type="GO" id="GO:0016684">
    <property type="term" value="F:oxidoreductase activity, acting on peroxide as acceptor"/>
    <property type="evidence" value="ECO:0007669"/>
    <property type="project" value="TreeGrafter"/>
</dbReference>
<evidence type="ECO:0000256" key="19">
    <source>
        <dbReference type="PROSITE-ProRule" id="PRU10141"/>
    </source>
</evidence>
<dbReference type="FunFam" id="3.30.200.20:FF:000016">
    <property type="entry name" value="Tyrosine-protein kinase"/>
    <property type="match status" value="1"/>
</dbReference>
<dbReference type="PANTHER" id="PTHR12474">
    <property type="entry name" value="P53 REGULATED PA26 NUCLEAR PROTEIN SESTRIN"/>
    <property type="match status" value="1"/>
</dbReference>
<dbReference type="PROSITE" id="PS00107">
    <property type="entry name" value="PROTEIN_KINASE_ATP"/>
    <property type="match status" value="1"/>
</dbReference>
<feature type="region of interest" description="Disordered" evidence="21">
    <location>
        <begin position="500"/>
        <end position="524"/>
    </location>
</feature>
<dbReference type="GO" id="GO:0005524">
    <property type="term" value="F:ATP binding"/>
    <property type="evidence" value="ECO:0007669"/>
    <property type="project" value="UniProtKB-UniRule"/>
</dbReference>
<dbReference type="InterPro" id="IPR017441">
    <property type="entry name" value="Protein_kinase_ATP_BS"/>
</dbReference>
<feature type="compositionally biased region" description="Polar residues" evidence="21">
    <location>
        <begin position="509"/>
        <end position="523"/>
    </location>
</feature>
<dbReference type="InterPro" id="IPR008266">
    <property type="entry name" value="Tyr_kinase_AS"/>
</dbReference>
<dbReference type="SUPFAM" id="SSF56112">
    <property type="entry name" value="Protein kinase-like (PK-like)"/>
    <property type="match status" value="1"/>
</dbReference>
<dbReference type="PROSITE" id="PS00109">
    <property type="entry name" value="PROTEIN_KINASE_TYR"/>
    <property type="match status" value="1"/>
</dbReference>
<evidence type="ECO:0000259" key="22">
    <source>
        <dbReference type="PROSITE" id="PS50001"/>
    </source>
</evidence>
<dbReference type="InterPro" id="IPR011009">
    <property type="entry name" value="Kinase-like_dom_sf"/>
</dbReference>
<protein>
    <recommendedName>
        <fullName evidence="20">Tyrosine-protein kinase</fullName>
        <ecNumber evidence="20">2.7.10.2</ecNumber>
    </recommendedName>
</protein>
<gene>
    <name evidence="25" type="ORF">JOQ06_015805</name>
</gene>
<evidence type="ECO:0000256" key="9">
    <source>
        <dbReference type="ARBA" id="ARBA00022777"/>
    </source>
</evidence>
<evidence type="ECO:0000256" key="13">
    <source>
        <dbReference type="ARBA" id="ARBA00023137"/>
    </source>
</evidence>
<dbReference type="PROSITE" id="PS50011">
    <property type="entry name" value="PROTEIN_KINASE_DOM"/>
    <property type="match status" value="1"/>
</dbReference>
<evidence type="ECO:0000256" key="21">
    <source>
        <dbReference type="SAM" id="MobiDB-lite"/>
    </source>
</evidence>
<dbReference type="PRINTS" id="PR00109">
    <property type="entry name" value="TYRKINASE"/>
</dbReference>
<dbReference type="SMART" id="SM00326">
    <property type="entry name" value="SH3"/>
    <property type="match status" value="1"/>
</dbReference>
<feature type="domain" description="Protein kinase" evidence="24">
    <location>
        <begin position="856"/>
        <end position="1109"/>
    </location>
</feature>
<dbReference type="InterPro" id="IPR000980">
    <property type="entry name" value="SH2"/>
</dbReference>
<dbReference type="InterPro" id="IPR001452">
    <property type="entry name" value="SH3_domain"/>
</dbReference>
<dbReference type="CDD" id="cd14203">
    <property type="entry name" value="PTKc_Src_Fyn_like"/>
    <property type="match status" value="1"/>
</dbReference>
<evidence type="ECO:0000256" key="5">
    <source>
        <dbReference type="ARBA" id="ARBA00022553"/>
    </source>
</evidence>
<dbReference type="PRINTS" id="PR00452">
    <property type="entry name" value="SH3DOMAIN"/>
</dbReference>
<dbReference type="Gene3D" id="1.10.510.10">
    <property type="entry name" value="Transferase(Phosphotransferase) domain 1"/>
    <property type="match status" value="1"/>
</dbReference>
<dbReference type="InterPro" id="IPR029032">
    <property type="entry name" value="AhpD-like"/>
</dbReference>
<dbReference type="Pfam" id="PF00017">
    <property type="entry name" value="SH2"/>
    <property type="match status" value="1"/>
</dbReference>
<evidence type="ECO:0000259" key="23">
    <source>
        <dbReference type="PROSITE" id="PS50002"/>
    </source>
</evidence>
<evidence type="ECO:0000256" key="6">
    <source>
        <dbReference type="ARBA" id="ARBA00022679"/>
    </source>
</evidence>
<evidence type="ECO:0000256" key="20">
    <source>
        <dbReference type="RuleBase" id="RU362096"/>
    </source>
</evidence>
<keyword evidence="26" id="KW-1185">Reference proteome</keyword>
<dbReference type="AlphaFoldDB" id="A0AAD6FBR6"/>
<dbReference type="GO" id="GO:0005737">
    <property type="term" value="C:cytoplasm"/>
    <property type="evidence" value="ECO:0007669"/>
    <property type="project" value="UniProtKB-SubCell"/>
</dbReference>
<comment type="catalytic activity">
    <reaction evidence="16 20">
        <text>L-tyrosyl-[protein] + ATP = O-phospho-L-tyrosyl-[protein] + ADP + H(+)</text>
        <dbReference type="Rhea" id="RHEA:10596"/>
        <dbReference type="Rhea" id="RHEA-COMP:10136"/>
        <dbReference type="Rhea" id="RHEA-COMP:20101"/>
        <dbReference type="ChEBI" id="CHEBI:15378"/>
        <dbReference type="ChEBI" id="CHEBI:30616"/>
        <dbReference type="ChEBI" id="CHEBI:46858"/>
        <dbReference type="ChEBI" id="CHEBI:61978"/>
        <dbReference type="ChEBI" id="CHEBI:456216"/>
        <dbReference type="EC" id="2.7.10.2"/>
    </reaction>
</comment>
<comment type="similarity">
    <text evidence="20">Belongs to the protein kinase superfamily. Tyr protein kinase family.</text>
</comment>
<dbReference type="EMBL" id="JAPTMU010000018">
    <property type="protein sequence ID" value="KAJ4928005.1"/>
    <property type="molecule type" value="Genomic_DNA"/>
</dbReference>
<feature type="region of interest" description="Disordered" evidence="21">
    <location>
        <begin position="1"/>
        <end position="32"/>
    </location>
</feature>
<dbReference type="FunFam" id="2.30.30.40:FF:000022">
    <property type="entry name" value="Tyrosine-protein kinase"/>
    <property type="match status" value="1"/>
</dbReference>
<dbReference type="GO" id="GO:0016239">
    <property type="term" value="P:positive regulation of macroautophagy"/>
    <property type="evidence" value="ECO:0007669"/>
    <property type="project" value="TreeGrafter"/>
</dbReference>
<evidence type="ECO:0000256" key="1">
    <source>
        <dbReference type="ARBA" id="ARBA00004496"/>
    </source>
</evidence>
<dbReference type="PRINTS" id="PR00401">
    <property type="entry name" value="SH2DOMAIN"/>
</dbReference>
<keyword evidence="8 19" id="KW-0547">Nucleotide-binding</keyword>
<dbReference type="FunFam" id="1.20.1290.10:FF:000001">
    <property type="entry name" value="Sestrin 1"/>
    <property type="match status" value="1"/>
</dbReference>
<feature type="domain" description="SH2" evidence="22">
    <location>
        <begin position="682"/>
        <end position="779"/>
    </location>
</feature>
<feature type="binding site" evidence="19">
    <location>
        <position position="884"/>
    </location>
    <ligand>
        <name>ATP</name>
        <dbReference type="ChEBI" id="CHEBI:30616"/>
    </ligand>
</feature>
<evidence type="ECO:0000256" key="3">
    <source>
        <dbReference type="ARBA" id="ARBA00022443"/>
    </source>
</evidence>
<dbReference type="Pfam" id="PF04636">
    <property type="entry name" value="PA26"/>
    <property type="match status" value="2"/>
</dbReference>
<dbReference type="GO" id="GO:0071233">
    <property type="term" value="P:cellular response to L-leucine"/>
    <property type="evidence" value="ECO:0007669"/>
    <property type="project" value="TreeGrafter"/>
</dbReference>
<dbReference type="Gene3D" id="3.30.505.10">
    <property type="entry name" value="SH2 domain"/>
    <property type="match status" value="1"/>
</dbReference>
<evidence type="ECO:0000256" key="18">
    <source>
        <dbReference type="PROSITE-ProRule" id="PRU00192"/>
    </source>
</evidence>
<dbReference type="FunFam" id="1.10.510.10:FF:000553">
    <property type="entry name" value="Tyrosine-protein kinase"/>
    <property type="match status" value="1"/>
</dbReference>
<keyword evidence="7" id="KW-0519">Myristate</keyword>
<keyword evidence="13 20" id="KW-0829">Tyrosine-protein kinase</keyword>
<sequence length="1122" mass="125599">MASNPAAGCLANGENKPGRGSGSGCSSRHRTESECDVAPTVKSLALLCSRDEEERAAALEELSQGVLLCLGLDQPGSARLSELTLLHLLRLSRSCPVQEVRGRATELLRTAQEQGVEVPRALASGPSAFIPAKEILKEGPDQDILIESFLSMGRVDHITMVMALHPAYLSCFLRTQHALLEMDGPLPRHWRHYIVVMAAARHHCSYAVQQHSAGFLEAGGEESWLSGLQHAPTKLRSLQTLNKLLAHRPWLITQKHVQELVCPGADPRWSLAELIHAVVLMAHAHSLCSFVWGCGVNPEPDHIGGYTFQLPSHIHPAHSPQCPAHEDGRQEEEMVTRFERERSESIPTAVVRGAPPDLVLRLVEDQEFRYEDFAPRGEQSPNTMRAQDYSWEDHGFSLVNRLLPDMGQLLDEKFQVVSNLTYNRMAMHEDVDTHTLRKALWNYIHCLYGIRYDDYDYGSVNVLLERSLKVFVKTMACHPEQTTARVYHAFWRHFRHSEKFPGKRGSDQEGGQETLTGLTSCSSPDGRPDNAVSVLVIMGCACCKQKKAAKAVASGVDATDLSPSNADGGLSTALTQGRYCPDPTQTIPDFNKGFSSSAIFPSTNAHLRPGGVTSCGVTLFIALYDYDARTEDDLTFQKGEKFQIINNTEGDWWEARSLDTGQSGYIPSNYVAPVDSIQAEEWYFGKMGRKDAERQLLGHGNQRGTFLIRESETTKGAYSLSIRDWDDNKGDHVKHYKIRKLDNGGYYITTRSQFDTVQELVVHYTERAAGLCCRLIANCKRGMPKLADLSVKTKDMWEIPRESLQLIKKLGNGQFGEVWMGSNDGLCYYLTMPCKNSTPLTMGLGRDAWEVTRDTLSMQRKLGQGCFGDVWMGMWNGTTKVAVKTLKPGTMSPEAFLEEAQIMKRLRHDKLVQLYAVVSEEPIYIITEFMSQGSLLDFLKDGEGHSLKLPQLVDMAAQIAAGMAYIERMNYIHRDLRAANILVGENLVCKIADFGLARLIEDNEYTARQGAKFPIKWTAPEAALYGRFTIKSDVWSFGILLTELVTKGRVPYPGMNNREVLEQVERGYRMPCAPGSPASLHELMVQCWRREADERHTFEYLQSFLEDYFTATEPQYQPGDNL</sequence>
<dbReference type="EC" id="2.7.10.2" evidence="20"/>
<evidence type="ECO:0000256" key="8">
    <source>
        <dbReference type="ARBA" id="ARBA00022741"/>
    </source>
</evidence>
<dbReference type="Gene3D" id="2.30.30.40">
    <property type="entry name" value="SH3 Domains"/>
    <property type="match status" value="1"/>
</dbReference>
<comment type="catalytic activity">
    <reaction evidence="15">
        <text>a hydroperoxide + L-cysteinyl-[protein] = S-hydroxy-L-cysteinyl-[protein] + an alcohol</text>
        <dbReference type="Rhea" id="RHEA:67124"/>
        <dbReference type="Rhea" id="RHEA-COMP:10131"/>
        <dbReference type="Rhea" id="RHEA-COMP:17193"/>
        <dbReference type="ChEBI" id="CHEBI:29950"/>
        <dbReference type="ChEBI" id="CHEBI:30879"/>
        <dbReference type="ChEBI" id="CHEBI:35924"/>
        <dbReference type="ChEBI" id="CHEBI:61973"/>
    </reaction>
    <physiologicalReaction direction="left-to-right" evidence="15">
        <dbReference type="Rhea" id="RHEA:67125"/>
    </physiologicalReaction>
</comment>
<dbReference type="InterPro" id="IPR020635">
    <property type="entry name" value="Tyr_kinase_cat_dom"/>
</dbReference>
<dbReference type="Gene3D" id="1.20.1290.10">
    <property type="entry name" value="AhpD-like"/>
    <property type="match status" value="1"/>
</dbReference>
<name>A0AAD6FBR6_9TELE</name>
<dbReference type="SUPFAM" id="SSF69118">
    <property type="entry name" value="AhpD-like"/>
    <property type="match status" value="1"/>
</dbReference>
<organism evidence="25 26">
    <name type="scientific">Pogonophryne albipinna</name>
    <dbReference type="NCBI Taxonomy" id="1090488"/>
    <lineage>
        <taxon>Eukaryota</taxon>
        <taxon>Metazoa</taxon>
        <taxon>Chordata</taxon>
        <taxon>Craniata</taxon>
        <taxon>Vertebrata</taxon>
        <taxon>Euteleostomi</taxon>
        <taxon>Actinopterygii</taxon>
        <taxon>Neopterygii</taxon>
        <taxon>Teleostei</taxon>
        <taxon>Neoteleostei</taxon>
        <taxon>Acanthomorphata</taxon>
        <taxon>Eupercaria</taxon>
        <taxon>Perciformes</taxon>
        <taxon>Notothenioidei</taxon>
        <taxon>Pogonophryne</taxon>
    </lineage>
</organism>
<dbReference type="InterPro" id="IPR006730">
    <property type="entry name" value="Sestrin"/>
</dbReference>
<dbReference type="GO" id="GO:1901031">
    <property type="term" value="P:regulation of response to reactive oxygen species"/>
    <property type="evidence" value="ECO:0007669"/>
    <property type="project" value="InterPro"/>
</dbReference>
<dbReference type="Pfam" id="PF07714">
    <property type="entry name" value="PK_Tyr_Ser-Thr"/>
    <property type="match status" value="1"/>
</dbReference>
<keyword evidence="12" id="KW-0560">Oxidoreductase</keyword>
<evidence type="ECO:0000256" key="11">
    <source>
        <dbReference type="ARBA" id="ARBA00022999"/>
    </source>
</evidence>